<name>A0A7C8MDV1_9PLEO</name>
<dbReference type="CDD" id="cd00833">
    <property type="entry name" value="PKS"/>
    <property type="match status" value="1"/>
</dbReference>
<dbReference type="Pfam" id="PF21089">
    <property type="entry name" value="PKS_DH_N"/>
    <property type="match status" value="1"/>
</dbReference>
<sequence length="2561" mass="279637">MPQPTDVLEPLAIVGFSIKFPGDANTSEAFWRMISEKRCASTDFPESRLNIDSFYHPDGTRTDSVPLHNAHFLREDIGAFDAPFFSLTPSEALSMDPQHRGLMECAYHALESAGIPLARVSDSKTGVFCGTFTDDYRISTFKDVAAMPKHAATGIGQNFTANRLSWAFNLKGPSLQIDTACSSSMIALDLACQSLRSGDSTMALVGGSNIISSVETTMALSAMGFLSPDGRCFSFDERGNGYARGEGFGVLVVKRLGDAVRDGDIVRAVVRSSGSNQNGRNRSITQTSKADQVQLMHDTYKKAGLDPAVTRFVEAHGTGTAVGDPNEANAIGEAFGEFRSADSPLYIGAVKSNIGHLEGASGIAGIVKTILALEKGTIPPNANLQKLNPRIKAKAHHLEFPTSSVPWPTDVYIRRASINSFGFGGSNAHVVLDDAASFLHSRRLSANHLTTAIPTEMFLRQRCDSVVSMPNGFEHDELNDSEDQMIRLLPLSSFNEHGLKRLISSYSSHLSSTVNSSSYLSDLAYTLGSRRSHLQSRSFALINAPSDLAHIADFLTKPLRSSSKLGLGFVFTGQGAQYAGMGRELLKYPEFQNTFIQVEEVMKELGCPWSLSEELMKPSGESRIDRPEFSQPLCTALQISLLHLLKACGLHPGTVVGHSSGEIAAAYAAGALSFESACKVAYFRGCLTAELCASTEKRNGGMLAVGLSEAEIHQYFAQLHSDPVNQGVVAGCINSPRSITVSGDAAQIDALKTLLDADGVFNRRLKVDVAYHSSHMAPIASHYADALRAISPGEPSDTVMVSSVTGQRIGSAELCTPEYWVRNLVSPVRFSDAVGVIANARPAPSTIKSKAHGIPPTYNLVELGPHSTLQGPIRDTLAKSTRGKELSYLSALKRNTDPVDTVLQVIGKLWCHGYPVDLSRINRVGKLSGKIPPKLLPDLPEYPFDHSQSYLHRPRLHNDFLHRRFPTLDLLGAPVIGFNPLEPAWRKFIRINDTPWVEDHQINNSILYPAAGMLVMAIEAAKLMAPKDGELVGFRIKEASFDHSLAIPSDDAGVETQLHLRPSMNDGDKVANSFDFSLTSYVDNRWLRNCHGAISIEVATQDAIYTESVPRSTFHGKEMFEHCSQALDKSKAYDHFNKSGFQYGPAFQGLSEIRYDENRRATANVELFPWAEQEEAHHHQDHVIHPTTFDALAQLALIGLTNGARETPPVNLPTAVRNLFVSAQGLSHPMSASVKVYAATKLCGERHNEFSITAVDPDTGRVLLEWELLETTNIGKADVGSTATEKKQQCYFFDLKPDVSLLEKDTASKCCTVFKDKPNTEFRKEFELYMIGTFMRVLDGLEGHSIEDSRSHHQLYVAWMREKVTAFSTRETPAQLEQLRDDTFLESLQQRISSAGKEGQFYAGVGPHVLGVLRGEVDPLAILFETGLAKGLYQDLNARLEGSLSSLLDLLAHKNPSMKIIEVGAGTGGTSAIAINSLVKAKTARFAQYDYTDISAAFFESAKDMFESTVSKMDFKVLDASADPAKQGFELGTYDLVVAANVLHATESLDVTLRNVHSLLKPGGKLVLIEVTSNVHQGGFAMGLLPGWWLSTEEYRKGGPCISENQWNDVLRNSGFSGLDMALRDFQDEVCHEQSILVSTALNRTANGIHAPDKTTILIDPESKAQRDMAKMLQDTIQPSTILPLATASEEQLDHAFCISLLDLDRPHMASMQETFFSQLNRVLTKASGILWVSMDYAMLQDKARLRLVDGLRRVLASENDDLRFVTLALEESTNSPSTVARISQIYETTVEAPTGMFEEDYTEKDGLLCIKRISEASPLNSHIEKQTSAPVAEVHAFGNAPPLRLEFESPGVLDSIRFIEDERLRELSAGQVELEVQATGLNFRDCLIALGRMKDAMKSIGFEVAGIVTRTGPESEFVPGDRVYGLVPAGCFSTFAVADQLVLATIPESMSFAEAAGLPTGMLTAYHSLVRVANLQPDESVLIHSAAGGTGQLALQIAQHIGAEIYVTVGTEDKKSLMMEQYHIPAERIFSSRSTAFASHLKRATNGRGVDVILNSLTDEKLVATWECVAPYGRMVEIGKKDVFANAKLPMLPFAKNVSYSVVDIFGMAQERPQMIRSVFQKAHELVVQKRVQVPQPLHVYGVGKVEDAFRYMQSGQNSGKIVVEMRKGDEVKALIPLQPRWMFSANASYLLAGGFGGIARSTARWMADRGARHFIILSRSGVRPGKSQELVTDLEKLGVRVAAPKCDVSDAASLRAALDSCKELGMPPVKGCIQGSMTLQDALFQNMTLDEWKTTVDPRVRGTWNLHTLLPQGMDFFILFSSVAGIVGSAGQANYAASNNYLDEFARYRLSIGEKATSFNLGWMQSEGVIAENENLARAWIVAGCWIPVSQPDLFALLDYYCDPSASHSLETAQVMIGLGPPALAHSKGITDLPSFFTRPLFRHLHQMRLDGPSSSLLSSADGGETDFAALFRSADTPDEAAEHVVEALVQRVAKAMAMAAADVDSRKPLHTYGVDSLLAIELRTWFKKGFGVDVAVFDLIGAKDFYAVAEKVAGLKGK</sequence>
<dbReference type="OrthoDB" id="329835at2759"/>
<dbReference type="InterPro" id="IPR049900">
    <property type="entry name" value="PKS_mFAS_DH"/>
</dbReference>
<dbReference type="SMART" id="SM00823">
    <property type="entry name" value="PKS_PP"/>
    <property type="match status" value="1"/>
</dbReference>
<dbReference type="SMART" id="SM00826">
    <property type="entry name" value="PKS_DH"/>
    <property type="match status" value="1"/>
</dbReference>
<evidence type="ECO:0000256" key="1">
    <source>
        <dbReference type="ARBA" id="ARBA00022450"/>
    </source>
</evidence>
<evidence type="ECO:0000256" key="2">
    <source>
        <dbReference type="ARBA" id="ARBA00022553"/>
    </source>
</evidence>
<dbReference type="InterPro" id="IPR011032">
    <property type="entry name" value="GroES-like_sf"/>
</dbReference>
<dbReference type="EMBL" id="JAADJZ010000042">
    <property type="protein sequence ID" value="KAF2864665.1"/>
    <property type="molecule type" value="Genomic_DNA"/>
</dbReference>
<keyword evidence="13" id="KW-1185">Reference proteome</keyword>
<dbReference type="SUPFAM" id="SSF53335">
    <property type="entry name" value="S-adenosyl-L-methionine-dependent methyltransferases"/>
    <property type="match status" value="1"/>
</dbReference>
<dbReference type="Pfam" id="PF08240">
    <property type="entry name" value="ADH_N"/>
    <property type="match status" value="1"/>
</dbReference>
<evidence type="ECO:0000313" key="13">
    <source>
        <dbReference type="Proteomes" id="UP000481861"/>
    </source>
</evidence>
<evidence type="ECO:0000256" key="6">
    <source>
        <dbReference type="ARBA" id="ARBA00023268"/>
    </source>
</evidence>
<dbReference type="InterPro" id="IPR036736">
    <property type="entry name" value="ACP-like_sf"/>
</dbReference>
<dbReference type="InterPro" id="IPR016036">
    <property type="entry name" value="Malonyl_transacylase_ACP-bd"/>
</dbReference>
<dbReference type="GO" id="GO:0031177">
    <property type="term" value="F:phosphopantetheine binding"/>
    <property type="evidence" value="ECO:0007669"/>
    <property type="project" value="InterPro"/>
</dbReference>
<dbReference type="Gene3D" id="3.40.47.10">
    <property type="match status" value="1"/>
</dbReference>
<gene>
    <name evidence="12" type="ORF">BDV95DRAFT_508906</name>
</gene>
<dbReference type="CDD" id="cd02440">
    <property type="entry name" value="AdoMet_MTases"/>
    <property type="match status" value="1"/>
</dbReference>
<dbReference type="InterPro" id="IPR014043">
    <property type="entry name" value="Acyl_transferase_dom"/>
</dbReference>
<dbReference type="InterPro" id="IPR013217">
    <property type="entry name" value="Methyltransf_12"/>
</dbReference>
<evidence type="ECO:0000259" key="11">
    <source>
        <dbReference type="PROSITE" id="PS52019"/>
    </source>
</evidence>
<dbReference type="InterPro" id="IPR032821">
    <property type="entry name" value="PKS_assoc"/>
</dbReference>
<dbReference type="InterPro" id="IPR020841">
    <property type="entry name" value="PKS_Beta-ketoAc_synthase_dom"/>
</dbReference>
<dbReference type="Gene3D" id="3.90.180.10">
    <property type="entry name" value="Medium-chain alcohol dehydrogenases, catalytic domain"/>
    <property type="match status" value="1"/>
</dbReference>
<dbReference type="InterPro" id="IPR057326">
    <property type="entry name" value="KR_dom"/>
</dbReference>
<feature type="domain" description="PKS/mFAS DH" evidence="11">
    <location>
        <begin position="968"/>
        <end position="1280"/>
    </location>
</feature>
<keyword evidence="1" id="KW-0596">Phosphopantetheine</keyword>
<dbReference type="InterPro" id="IPR050091">
    <property type="entry name" value="PKS_NRPS_Biosynth_Enz"/>
</dbReference>
<dbReference type="Gene3D" id="1.10.1200.10">
    <property type="entry name" value="ACP-like"/>
    <property type="match status" value="1"/>
</dbReference>
<dbReference type="InterPro" id="IPR016035">
    <property type="entry name" value="Acyl_Trfase/lysoPLipase"/>
</dbReference>
<dbReference type="Pfam" id="PF08242">
    <property type="entry name" value="Methyltransf_12"/>
    <property type="match status" value="1"/>
</dbReference>
<dbReference type="Pfam" id="PF08659">
    <property type="entry name" value="KR"/>
    <property type="match status" value="1"/>
</dbReference>
<dbReference type="PANTHER" id="PTHR43775:SF29">
    <property type="entry name" value="ASPERFURANONE POLYKETIDE SYNTHASE AFOG-RELATED"/>
    <property type="match status" value="1"/>
</dbReference>
<dbReference type="InterPro" id="IPR009081">
    <property type="entry name" value="PP-bd_ACP"/>
</dbReference>
<keyword evidence="7" id="KW-0012">Acyltransferase</keyword>
<dbReference type="InterPro" id="IPR042104">
    <property type="entry name" value="PKS_dehydratase_sf"/>
</dbReference>
<dbReference type="InterPro" id="IPR014031">
    <property type="entry name" value="Ketoacyl_synth_C"/>
</dbReference>
<dbReference type="Gene3D" id="3.10.129.110">
    <property type="entry name" value="Polyketide synthase dehydratase"/>
    <property type="match status" value="1"/>
</dbReference>
<dbReference type="InterPro" id="IPR029063">
    <property type="entry name" value="SAM-dependent_MTases_sf"/>
</dbReference>
<dbReference type="InterPro" id="IPR049552">
    <property type="entry name" value="PKS_DH_N"/>
</dbReference>
<comment type="caution">
    <text evidence="12">The sequence shown here is derived from an EMBL/GenBank/DDBJ whole genome shotgun (WGS) entry which is preliminary data.</text>
</comment>
<dbReference type="SUPFAM" id="SSF52151">
    <property type="entry name" value="FabD/lysophospholipase-like"/>
    <property type="match status" value="1"/>
</dbReference>
<dbReference type="Pfam" id="PF14765">
    <property type="entry name" value="PS-DH"/>
    <property type="match status" value="1"/>
</dbReference>
<dbReference type="Gene3D" id="3.30.70.3290">
    <property type="match status" value="1"/>
</dbReference>
<dbReference type="InterPro" id="IPR020806">
    <property type="entry name" value="PKS_PP-bd"/>
</dbReference>
<feature type="active site" description="Proton acceptor; for dehydratase activity" evidence="8">
    <location>
        <position position="1000"/>
    </location>
</feature>
<dbReference type="PROSITE" id="PS00012">
    <property type="entry name" value="PHOSPHOPANTETHEINE"/>
    <property type="match status" value="1"/>
</dbReference>
<keyword evidence="4" id="KW-0521">NADP</keyword>
<dbReference type="Pfam" id="PF00698">
    <property type="entry name" value="Acyl_transf_1"/>
    <property type="match status" value="1"/>
</dbReference>
<dbReference type="Pfam" id="PF00109">
    <property type="entry name" value="ketoacyl-synt"/>
    <property type="match status" value="1"/>
</dbReference>
<dbReference type="PROSITE" id="PS00606">
    <property type="entry name" value="KS3_1"/>
    <property type="match status" value="1"/>
</dbReference>
<evidence type="ECO:0000256" key="3">
    <source>
        <dbReference type="ARBA" id="ARBA00022679"/>
    </source>
</evidence>
<dbReference type="SUPFAM" id="SSF53901">
    <property type="entry name" value="Thiolase-like"/>
    <property type="match status" value="1"/>
</dbReference>
<dbReference type="InterPro" id="IPR049551">
    <property type="entry name" value="PKS_DH_C"/>
</dbReference>
<dbReference type="Proteomes" id="UP000481861">
    <property type="component" value="Unassembled WGS sequence"/>
</dbReference>
<dbReference type="Pfam" id="PF00550">
    <property type="entry name" value="PP-binding"/>
    <property type="match status" value="1"/>
</dbReference>
<feature type="domain" description="Carrier" evidence="9">
    <location>
        <begin position="2482"/>
        <end position="2559"/>
    </location>
</feature>
<proteinExistence type="predicted"/>
<dbReference type="SMART" id="SM00829">
    <property type="entry name" value="PKS_ER"/>
    <property type="match status" value="1"/>
</dbReference>
<dbReference type="GO" id="GO:0004312">
    <property type="term" value="F:fatty acid synthase activity"/>
    <property type="evidence" value="ECO:0007669"/>
    <property type="project" value="TreeGrafter"/>
</dbReference>
<keyword evidence="5" id="KW-0560">Oxidoreductase</keyword>
<dbReference type="SMART" id="SM00827">
    <property type="entry name" value="PKS_AT"/>
    <property type="match status" value="1"/>
</dbReference>
<dbReference type="Pfam" id="PF02801">
    <property type="entry name" value="Ketoacyl-synt_C"/>
    <property type="match status" value="1"/>
</dbReference>
<dbReference type="PROSITE" id="PS52019">
    <property type="entry name" value="PKS_MFAS_DH"/>
    <property type="match status" value="1"/>
</dbReference>
<dbReference type="InterPro" id="IPR016039">
    <property type="entry name" value="Thiolase-like"/>
</dbReference>
<dbReference type="InterPro" id="IPR018201">
    <property type="entry name" value="Ketoacyl_synth_AS"/>
</dbReference>
<dbReference type="GO" id="GO:0016491">
    <property type="term" value="F:oxidoreductase activity"/>
    <property type="evidence" value="ECO:0007669"/>
    <property type="project" value="UniProtKB-KW"/>
</dbReference>
<keyword evidence="6" id="KW-0511">Multifunctional enzyme</keyword>
<dbReference type="PROSITE" id="PS52004">
    <property type="entry name" value="KS3_2"/>
    <property type="match status" value="1"/>
</dbReference>
<dbReference type="InterPro" id="IPR056501">
    <property type="entry name" value="NAD-bd_HRPKS_sdrA"/>
</dbReference>
<dbReference type="PROSITE" id="PS50075">
    <property type="entry name" value="CARRIER"/>
    <property type="match status" value="1"/>
</dbReference>
<dbReference type="SUPFAM" id="SSF55048">
    <property type="entry name" value="Probable ACP-binding domain of malonyl-CoA ACP transacylase"/>
    <property type="match status" value="1"/>
</dbReference>
<feature type="region of interest" description="N-terminal hotdog fold" evidence="8">
    <location>
        <begin position="968"/>
        <end position="1101"/>
    </location>
</feature>
<dbReference type="Pfam" id="PF13602">
    <property type="entry name" value="ADH_zinc_N_2"/>
    <property type="match status" value="1"/>
</dbReference>
<dbReference type="InterPro" id="IPR001227">
    <property type="entry name" value="Ac_transferase_dom_sf"/>
</dbReference>
<dbReference type="InterPro" id="IPR013968">
    <property type="entry name" value="PKS_KR"/>
</dbReference>
<evidence type="ECO:0000256" key="7">
    <source>
        <dbReference type="ARBA" id="ARBA00023315"/>
    </source>
</evidence>
<feature type="domain" description="Ketosynthase family 3 (KS3)" evidence="10">
    <location>
        <begin position="8"/>
        <end position="434"/>
    </location>
</feature>
<dbReference type="GO" id="GO:0006633">
    <property type="term" value="P:fatty acid biosynthetic process"/>
    <property type="evidence" value="ECO:0007669"/>
    <property type="project" value="InterPro"/>
</dbReference>
<dbReference type="Pfam" id="PF16197">
    <property type="entry name" value="KAsynt_C_assoc"/>
    <property type="match status" value="1"/>
</dbReference>
<dbReference type="InterPro" id="IPR020807">
    <property type="entry name" value="PKS_DH"/>
</dbReference>
<evidence type="ECO:0000256" key="8">
    <source>
        <dbReference type="PROSITE-ProRule" id="PRU01363"/>
    </source>
</evidence>
<dbReference type="CDD" id="cd05195">
    <property type="entry name" value="enoyl_red"/>
    <property type="match status" value="1"/>
</dbReference>
<dbReference type="SUPFAM" id="SSF47336">
    <property type="entry name" value="ACP-like"/>
    <property type="match status" value="1"/>
</dbReference>
<evidence type="ECO:0000259" key="10">
    <source>
        <dbReference type="PROSITE" id="PS52004"/>
    </source>
</evidence>
<feature type="active site" description="Proton donor; for dehydratase activity" evidence="8">
    <location>
        <position position="1190"/>
    </location>
</feature>
<dbReference type="SMART" id="SM00822">
    <property type="entry name" value="PKS_KR"/>
    <property type="match status" value="1"/>
</dbReference>
<evidence type="ECO:0000256" key="4">
    <source>
        <dbReference type="ARBA" id="ARBA00022857"/>
    </source>
</evidence>
<keyword evidence="2" id="KW-0597">Phosphoprotein</keyword>
<evidence type="ECO:0000259" key="9">
    <source>
        <dbReference type="PROSITE" id="PS50075"/>
    </source>
</evidence>
<dbReference type="InterPro" id="IPR006162">
    <property type="entry name" value="Ppantetheine_attach_site"/>
</dbReference>
<feature type="region of interest" description="C-terminal hotdog fold" evidence="8">
    <location>
        <begin position="1124"/>
        <end position="1280"/>
    </location>
</feature>
<dbReference type="InterPro" id="IPR014030">
    <property type="entry name" value="Ketoacyl_synth_N"/>
</dbReference>
<dbReference type="InterPro" id="IPR036291">
    <property type="entry name" value="NAD(P)-bd_dom_sf"/>
</dbReference>
<dbReference type="GO" id="GO:0030639">
    <property type="term" value="P:polyketide biosynthetic process"/>
    <property type="evidence" value="ECO:0007669"/>
    <property type="project" value="UniProtKB-ARBA"/>
</dbReference>
<dbReference type="GO" id="GO:1901336">
    <property type="term" value="P:lactone biosynthetic process"/>
    <property type="evidence" value="ECO:0007669"/>
    <property type="project" value="UniProtKB-ARBA"/>
</dbReference>
<reference evidence="12 13" key="1">
    <citation type="submission" date="2020-01" db="EMBL/GenBank/DDBJ databases">
        <authorList>
            <consortium name="DOE Joint Genome Institute"/>
            <person name="Haridas S."/>
            <person name="Albert R."/>
            <person name="Binder M."/>
            <person name="Bloem J."/>
            <person name="Labutti K."/>
            <person name="Salamov A."/>
            <person name="Andreopoulos B."/>
            <person name="Baker S.E."/>
            <person name="Barry K."/>
            <person name="Bills G."/>
            <person name="Bluhm B.H."/>
            <person name="Cannon C."/>
            <person name="Castanera R."/>
            <person name="Culley D.E."/>
            <person name="Daum C."/>
            <person name="Ezra D."/>
            <person name="Gonzalez J.B."/>
            <person name="Henrissat B."/>
            <person name="Kuo A."/>
            <person name="Liang C."/>
            <person name="Lipzen A."/>
            <person name="Lutzoni F."/>
            <person name="Magnuson J."/>
            <person name="Mondo S."/>
            <person name="Nolan M."/>
            <person name="Ohm R."/>
            <person name="Pangilinan J."/>
            <person name="Park H.-J.H."/>
            <person name="Ramirez L."/>
            <person name="Alfaro M."/>
            <person name="Sun H."/>
            <person name="Tritt A."/>
            <person name="Yoshinaga Y."/>
            <person name="Zwiers L.-H.L."/>
            <person name="Turgeon B.G."/>
            <person name="Goodwin S.B."/>
            <person name="Spatafora J.W."/>
            <person name="Crous P.W."/>
            <person name="Grigoriev I.V."/>
        </authorList>
    </citation>
    <scope>NUCLEOTIDE SEQUENCE [LARGE SCALE GENOMIC DNA]</scope>
    <source>
        <strain evidence="12 13">CBS 611.86</strain>
    </source>
</reference>
<organism evidence="12 13">
    <name type="scientific">Massariosphaeria phaeospora</name>
    <dbReference type="NCBI Taxonomy" id="100035"/>
    <lineage>
        <taxon>Eukaryota</taxon>
        <taxon>Fungi</taxon>
        <taxon>Dikarya</taxon>
        <taxon>Ascomycota</taxon>
        <taxon>Pezizomycotina</taxon>
        <taxon>Dothideomycetes</taxon>
        <taxon>Pleosporomycetidae</taxon>
        <taxon>Pleosporales</taxon>
        <taxon>Pleosporales incertae sedis</taxon>
        <taxon>Massariosphaeria</taxon>
    </lineage>
</organism>
<protein>
    <submittedName>
        <fullName evidence="12">Uncharacterized protein</fullName>
    </submittedName>
</protein>
<dbReference type="GO" id="GO:0004315">
    <property type="term" value="F:3-oxoacyl-[acyl-carrier-protein] synthase activity"/>
    <property type="evidence" value="ECO:0007669"/>
    <property type="project" value="InterPro"/>
</dbReference>
<accession>A0A7C8MDV1</accession>
<dbReference type="InterPro" id="IPR020843">
    <property type="entry name" value="ER"/>
</dbReference>
<dbReference type="Gene3D" id="3.40.50.150">
    <property type="entry name" value="Vaccinia Virus protein VP39"/>
    <property type="match status" value="1"/>
</dbReference>
<dbReference type="Gene3D" id="3.40.366.10">
    <property type="entry name" value="Malonyl-Coenzyme A Acyl Carrier Protein, domain 2"/>
    <property type="match status" value="1"/>
</dbReference>
<dbReference type="SUPFAM" id="SSF50129">
    <property type="entry name" value="GroES-like"/>
    <property type="match status" value="1"/>
</dbReference>
<dbReference type="PANTHER" id="PTHR43775">
    <property type="entry name" value="FATTY ACID SYNTHASE"/>
    <property type="match status" value="1"/>
</dbReference>
<dbReference type="FunFam" id="3.40.50.720:FF:000209">
    <property type="entry name" value="Polyketide synthase Pks12"/>
    <property type="match status" value="1"/>
</dbReference>
<dbReference type="SMART" id="SM00825">
    <property type="entry name" value="PKS_KS"/>
    <property type="match status" value="1"/>
</dbReference>
<dbReference type="InterPro" id="IPR013154">
    <property type="entry name" value="ADH-like_N"/>
</dbReference>
<dbReference type="Pfam" id="PF23114">
    <property type="entry name" value="NAD-bd_HRPKS_sdrA"/>
    <property type="match status" value="1"/>
</dbReference>
<evidence type="ECO:0000313" key="12">
    <source>
        <dbReference type="EMBL" id="KAF2864665.1"/>
    </source>
</evidence>
<evidence type="ECO:0000256" key="5">
    <source>
        <dbReference type="ARBA" id="ARBA00023002"/>
    </source>
</evidence>
<dbReference type="SUPFAM" id="SSF51735">
    <property type="entry name" value="NAD(P)-binding Rossmann-fold domains"/>
    <property type="match status" value="2"/>
</dbReference>
<dbReference type="Gene3D" id="3.40.50.720">
    <property type="entry name" value="NAD(P)-binding Rossmann-like Domain"/>
    <property type="match status" value="2"/>
</dbReference>
<keyword evidence="3" id="KW-0808">Transferase</keyword>